<dbReference type="AlphaFoldDB" id="A0A7W7EXZ3"/>
<accession>A0A7W7EXZ3</accession>
<reference evidence="1 2" key="1">
    <citation type="submission" date="2020-08" db="EMBL/GenBank/DDBJ databases">
        <title>Genomic Encyclopedia of Type Strains, Phase IV (KMG-IV): sequencing the most valuable type-strain genomes for metagenomic binning, comparative biology and taxonomic classification.</title>
        <authorList>
            <person name="Goeker M."/>
        </authorList>
    </citation>
    <scope>NUCLEOTIDE SEQUENCE [LARGE SCALE GENOMIC DNA]</scope>
    <source>
        <strain evidence="1 2">DSM 15867</strain>
    </source>
</reference>
<proteinExistence type="predicted"/>
<comment type="caution">
    <text evidence="1">The sequence shown here is derived from an EMBL/GenBank/DDBJ whole genome shotgun (WGS) entry which is preliminary data.</text>
</comment>
<name>A0A7W7EXZ3_9SPHN</name>
<dbReference type="Proteomes" id="UP000574769">
    <property type="component" value="Unassembled WGS sequence"/>
</dbReference>
<protein>
    <submittedName>
        <fullName evidence="1">Uncharacterized protein</fullName>
    </submittedName>
</protein>
<evidence type="ECO:0000313" key="2">
    <source>
        <dbReference type="Proteomes" id="UP000574769"/>
    </source>
</evidence>
<evidence type="ECO:0000313" key="1">
    <source>
        <dbReference type="EMBL" id="MBB4618228.1"/>
    </source>
</evidence>
<keyword evidence="2" id="KW-1185">Reference proteome</keyword>
<dbReference type="EMBL" id="JACHNY010000004">
    <property type="protein sequence ID" value="MBB4618228.1"/>
    <property type="molecule type" value="Genomic_DNA"/>
</dbReference>
<gene>
    <name evidence="1" type="ORF">GGQ96_002364</name>
</gene>
<organism evidence="1 2">
    <name type="scientific">Sphingomonas abaci</name>
    <dbReference type="NCBI Taxonomy" id="237611"/>
    <lineage>
        <taxon>Bacteria</taxon>
        <taxon>Pseudomonadati</taxon>
        <taxon>Pseudomonadota</taxon>
        <taxon>Alphaproteobacteria</taxon>
        <taxon>Sphingomonadales</taxon>
        <taxon>Sphingomonadaceae</taxon>
        <taxon>Sphingomonas</taxon>
    </lineage>
</organism>
<sequence length="39" mass="4306">MAVMHVHAEPMRGDYRRVITIPFGEPVSVPGSDRTIVIA</sequence>